<sequence length="151" mass="17628">MAFPTFCTKRLSIPLGHLFDTSFKDGALPLDWKVASVIPIHKVIHPIHPNNYRPISLTSTCFRVKKRIIKRKMVNYFLFNNLITKEQHGFIRKRSTCTNILESLHDWRSNPQRRIPTNIIYFDFKKAFNSVSHPKLLMKLPAYGIVGHLLN</sequence>
<reference evidence="3" key="1">
    <citation type="submission" date="2025-08" db="UniProtKB">
        <authorList>
            <consortium name="RefSeq"/>
        </authorList>
    </citation>
    <scope>IDENTIFICATION</scope>
</reference>
<dbReference type="InterPro" id="IPR000477">
    <property type="entry name" value="RT_dom"/>
</dbReference>
<evidence type="ECO:0000259" key="1">
    <source>
        <dbReference type="Pfam" id="PF00078"/>
    </source>
</evidence>
<dbReference type="GeneID" id="136081295"/>
<dbReference type="Proteomes" id="UP001652625">
    <property type="component" value="Chromosome 06"/>
</dbReference>
<evidence type="ECO:0000313" key="3">
    <source>
        <dbReference type="RefSeq" id="XP_065654673.1"/>
    </source>
</evidence>
<organism evidence="2 3">
    <name type="scientific">Hydra vulgaris</name>
    <name type="common">Hydra</name>
    <name type="synonym">Hydra attenuata</name>
    <dbReference type="NCBI Taxonomy" id="6087"/>
    <lineage>
        <taxon>Eukaryota</taxon>
        <taxon>Metazoa</taxon>
        <taxon>Cnidaria</taxon>
        <taxon>Hydrozoa</taxon>
        <taxon>Hydroidolina</taxon>
        <taxon>Anthoathecata</taxon>
        <taxon>Aplanulata</taxon>
        <taxon>Hydridae</taxon>
        <taxon>Hydra</taxon>
    </lineage>
</organism>
<feature type="domain" description="Reverse transcriptase" evidence="1">
    <location>
        <begin position="49"/>
        <end position="145"/>
    </location>
</feature>
<dbReference type="Pfam" id="PF00078">
    <property type="entry name" value="RVT_1"/>
    <property type="match status" value="1"/>
</dbReference>
<keyword evidence="2" id="KW-1185">Reference proteome</keyword>
<protein>
    <submittedName>
        <fullName evidence="3">Uncharacterized protein LOC136081295</fullName>
    </submittedName>
</protein>
<proteinExistence type="predicted"/>
<accession>A0ABM4BZH2</accession>
<name>A0ABM4BZH2_HYDVU</name>
<gene>
    <name evidence="3" type="primary">LOC136081295</name>
</gene>
<evidence type="ECO:0000313" key="2">
    <source>
        <dbReference type="Proteomes" id="UP001652625"/>
    </source>
</evidence>
<dbReference type="RefSeq" id="XP_065654673.1">
    <property type="nucleotide sequence ID" value="XM_065798601.1"/>
</dbReference>
<dbReference type="PANTHER" id="PTHR19446">
    <property type="entry name" value="REVERSE TRANSCRIPTASES"/>
    <property type="match status" value="1"/>
</dbReference>